<evidence type="ECO:0000313" key="2">
    <source>
        <dbReference type="Proteomes" id="UP001153332"/>
    </source>
</evidence>
<reference evidence="1" key="1">
    <citation type="submission" date="2022-12" db="EMBL/GenBank/DDBJ databases">
        <title>Genome Sequence of Lasiodiplodia mahajangana.</title>
        <authorList>
            <person name="Buettner E."/>
        </authorList>
    </citation>
    <scope>NUCLEOTIDE SEQUENCE</scope>
    <source>
        <strain evidence="1">VT137</strain>
    </source>
</reference>
<dbReference type="Proteomes" id="UP001153332">
    <property type="component" value="Unassembled WGS sequence"/>
</dbReference>
<keyword evidence="2" id="KW-1185">Reference proteome</keyword>
<organism evidence="1 2">
    <name type="scientific">Lasiodiplodia mahajangana</name>
    <dbReference type="NCBI Taxonomy" id="1108764"/>
    <lineage>
        <taxon>Eukaryota</taxon>
        <taxon>Fungi</taxon>
        <taxon>Dikarya</taxon>
        <taxon>Ascomycota</taxon>
        <taxon>Pezizomycotina</taxon>
        <taxon>Dothideomycetes</taxon>
        <taxon>Dothideomycetes incertae sedis</taxon>
        <taxon>Botryosphaeriales</taxon>
        <taxon>Botryosphaeriaceae</taxon>
        <taxon>Lasiodiplodia</taxon>
    </lineage>
</organism>
<evidence type="ECO:0000313" key="1">
    <source>
        <dbReference type="EMBL" id="KAJ8126281.1"/>
    </source>
</evidence>
<gene>
    <name evidence="1" type="ORF">O1611_g7357</name>
</gene>
<proteinExistence type="predicted"/>
<accession>A0ACC2JFP4</accession>
<name>A0ACC2JFP4_9PEZI</name>
<protein>
    <submittedName>
        <fullName evidence="1">Uncharacterized protein</fullName>
    </submittedName>
</protein>
<dbReference type="EMBL" id="JAPUUL010001932">
    <property type="protein sequence ID" value="KAJ8126281.1"/>
    <property type="molecule type" value="Genomic_DNA"/>
</dbReference>
<sequence length="1297" mass="144064">MNLRPGYEQQSGSIQVPSQKLESLTLNSPGYKNSEPHLHGAPSPVRFREKVLLHAHRSYLELLTHLHQNKKPPHRSAGPKTPSRMIIFPKLPKSSSYSSSAFASHQSQTELDYPTIRGASLPTNPHAGLHVASHVQSINNYHPRSAKAQIPIPYHAFGVTGLRTLDSNHLTRDRIPVTPLTSAKAAIEMLTNLCEQSDWKWIDGMLLGGCLHYGLEHYEQSLEWFQRIISLDSSHVEAVSNMAASLYCLDRYEEAENHWMQAVRRQPSYLEAVEHLVHLLCASHRSKEAVEIITFVQRSLKLPNNSSSVNTGTDIHMGPSSSDWASGTSRPMSQPTSAPTVDRLEDIASLGFGLSGYSVPGSENGRMIALIHAKGNMLYALKDIDRASDAFEEAVLISAGKSLRCIRSLINRIQSVLSSPQAPNGPYTPSSGPLLLPPGEARHTAQLVFAANGELPGLRFVPEGMPKKSAISTTSNSLLSLAKIFQDAMSNGGSYPKLLQQPPGVGDILALYYLSLSLFESPSTANNVGILLASIQHARTALPPRTAESLGTPPITGIAPGSGLALALAYYNYGLGLDSKHVHLHTNLGSLLKDIGQLDLAIQMYERAVACDGTFDIALTNLANAVKDRGRINDAITYYKRAVTSNPQFAEAVCGLSTALNSVCDWRGRGGVLLDHGRFDRWHVDDEGMLKDAREEGMGSGLMRRVVAIVSKQLADSSQWGLGVLQNCDLDVLVNQLRACAADEVAAGLNLELELRNWAGRPWEGSRLLRLVERATKVMVRRWYVDRYITGQPSVAEYTRPRLLVQLPVPAAPTVLPFHTFTCPLSAKEIRMISQRNAARIACSTLKSPWLPNTVYPPPSPPSPQLNIGYVSSDFNNHPLAHLMQSVFGFHNPQRAKAICYATTTSDRSIHRQQIEREAPVFRDVSGWSAEQIVQQIIQDNIHILVNLNGYTRGARNEVFAARPAPIQMSFMGFAGTLGAEWCDYLLADETAIPPSTLRPLRSNLGLESLFRDEESNEADDWVYSENIVFCRDTFFCCDHAQSCEADERTITWEDEQRRRWKMRRELFPNLPDDTIIMGNFNQLYKIDPSTFRSWLRILSNVPKAVLWLLRFPELGECNLRRTAKAWAGEEVASRIVFTDVAPKQQHISRARVCDIFLDTPECNAHTTAADVLWSSTPLLTLPRYSYKMCSRMAASILKGALPKDAEGARAAQELIASDDAEYEVFATRLANGLSYDRVNEDYCEGRGRLAELRRLLFEAKWSCALFDTHRWVSDLESAYEEAWRRWVAGEDGDIHL</sequence>
<comment type="caution">
    <text evidence="1">The sequence shown here is derived from an EMBL/GenBank/DDBJ whole genome shotgun (WGS) entry which is preliminary data.</text>
</comment>